<reference evidence="1" key="1">
    <citation type="submission" date="2014-09" db="EMBL/GenBank/DDBJ databases">
        <authorList>
            <person name="Magalhaes I.L.F."/>
            <person name="Oliveira U."/>
            <person name="Santos F.R."/>
            <person name="Vidigal T.H.D.A."/>
            <person name="Brescovit A.D."/>
            <person name="Santos A.J."/>
        </authorList>
    </citation>
    <scope>NUCLEOTIDE SEQUENCE</scope>
    <source>
        <tissue evidence="1">Shoot tissue taken approximately 20 cm above the soil surface</tissue>
    </source>
</reference>
<dbReference type="AlphaFoldDB" id="A0A0A9GLW3"/>
<proteinExistence type="predicted"/>
<accession>A0A0A9GLW3</accession>
<name>A0A0A9GLW3_ARUDO</name>
<reference evidence="1" key="2">
    <citation type="journal article" date="2015" name="Data Brief">
        <title>Shoot transcriptome of the giant reed, Arundo donax.</title>
        <authorList>
            <person name="Barrero R.A."/>
            <person name="Guerrero F.D."/>
            <person name="Moolhuijzen P."/>
            <person name="Goolsby J.A."/>
            <person name="Tidwell J."/>
            <person name="Bellgard S.E."/>
            <person name="Bellgard M.I."/>
        </authorList>
    </citation>
    <scope>NUCLEOTIDE SEQUENCE</scope>
    <source>
        <tissue evidence="1">Shoot tissue taken approximately 20 cm above the soil surface</tissue>
    </source>
</reference>
<organism evidence="1">
    <name type="scientific">Arundo donax</name>
    <name type="common">Giant reed</name>
    <name type="synonym">Donax arundinaceus</name>
    <dbReference type="NCBI Taxonomy" id="35708"/>
    <lineage>
        <taxon>Eukaryota</taxon>
        <taxon>Viridiplantae</taxon>
        <taxon>Streptophyta</taxon>
        <taxon>Embryophyta</taxon>
        <taxon>Tracheophyta</taxon>
        <taxon>Spermatophyta</taxon>
        <taxon>Magnoliopsida</taxon>
        <taxon>Liliopsida</taxon>
        <taxon>Poales</taxon>
        <taxon>Poaceae</taxon>
        <taxon>PACMAD clade</taxon>
        <taxon>Arundinoideae</taxon>
        <taxon>Arundineae</taxon>
        <taxon>Arundo</taxon>
    </lineage>
</organism>
<dbReference type="EMBL" id="GBRH01174355">
    <property type="protein sequence ID" value="JAE23541.1"/>
    <property type="molecule type" value="Transcribed_RNA"/>
</dbReference>
<sequence>MMGWDKCEMEPRIQFFFDKFVINKTTNMCSELDHN</sequence>
<protein>
    <submittedName>
        <fullName evidence="1">Uncharacterized protein</fullName>
    </submittedName>
</protein>
<evidence type="ECO:0000313" key="1">
    <source>
        <dbReference type="EMBL" id="JAE23541.1"/>
    </source>
</evidence>